<reference evidence="1 2" key="1">
    <citation type="journal article" date="2014" name="Genome Announc.">
        <title>Draft Genome Sequence of Cytophaga fermentans JCM 21142T, a Facultative Anaerobe Isolated from Marine Mud.</title>
        <authorList>
            <person name="Starns D."/>
            <person name="Oshima K."/>
            <person name="Suda W."/>
            <person name="Iino T."/>
            <person name="Yuki M."/>
            <person name="Inoue J."/>
            <person name="Kitamura K."/>
            <person name="Iida T."/>
            <person name="Darby A."/>
            <person name="Hattori M."/>
            <person name="Ohkuma M."/>
        </authorList>
    </citation>
    <scope>NUCLEOTIDE SEQUENCE [LARGE SCALE GENOMIC DNA]</scope>
    <source>
        <strain evidence="1 2">JCM 21142</strain>
    </source>
</reference>
<keyword evidence="2" id="KW-1185">Reference proteome</keyword>
<gene>
    <name evidence="1" type="ORF">JCM21142_93852</name>
</gene>
<dbReference type="RefSeq" id="WP_027471611.1">
    <property type="nucleotide sequence ID" value="NZ_BAMD01000069.1"/>
</dbReference>
<dbReference type="AlphaFoldDB" id="W7YCD4"/>
<accession>W7YCD4</accession>
<sequence length="77" mass="8575">MFGVTVGVTVGVIFTVENYHLEELKNAINILDIGDNLQLGAYNANIKNVKPWCKSNVISVLWFFESFIGALIVCEKL</sequence>
<dbReference type="Proteomes" id="UP000019402">
    <property type="component" value="Unassembled WGS sequence"/>
</dbReference>
<name>W7YCD4_9BACT</name>
<dbReference type="EMBL" id="BAMD01000069">
    <property type="protein sequence ID" value="GAF05128.1"/>
    <property type="molecule type" value="Genomic_DNA"/>
</dbReference>
<proteinExistence type="predicted"/>
<evidence type="ECO:0000313" key="1">
    <source>
        <dbReference type="EMBL" id="GAF05128.1"/>
    </source>
</evidence>
<evidence type="ECO:0000313" key="2">
    <source>
        <dbReference type="Proteomes" id="UP000019402"/>
    </source>
</evidence>
<comment type="caution">
    <text evidence="1">The sequence shown here is derived from an EMBL/GenBank/DDBJ whole genome shotgun (WGS) entry which is preliminary data.</text>
</comment>
<organism evidence="1 2">
    <name type="scientific">Saccharicrinis fermentans DSM 9555 = JCM 21142</name>
    <dbReference type="NCBI Taxonomy" id="869213"/>
    <lineage>
        <taxon>Bacteria</taxon>
        <taxon>Pseudomonadati</taxon>
        <taxon>Bacteroidota</taxon>
        <taxon>Bacteroidia</taxon>
        <taxon>Marinilabiliales</taxon>
        <taxon>Marinilabiliaceae</taxon>
        <taxon>Saccharicrinis</taxon>
    </lineage>
</organism>
<protein>
    <submittedName>
        <fullName evidence="1">Uncharacterized protein</fullName>
    </submittedName>
</protein>